<evidence type="ECO:0000256" key="3">
    <source>
        <dbReference type="ARBA" id="ARBA00023004"/>
    </source>
</evidence>
<dbReference type="SUPFAM" id="SSF54862">
    <property type="entry name" value="4Fe-4S ferredoxins"/>
    <property type="match status" value="1"/>
</dbReference>
<dbReference type="CDD" id="cd10551">
    <property type="entry name" value="PsrB"/>
    <property type="match status" value="1"/>
</dbReference>
<evidence type="ECO:0000259" key="5">
    <source>
        <dbReference type="PROSITE" id="PS51379"/>
    </source>
</evidence>
<keyword evidence="3" id="KW-0408">Iron</keyword>
<evidence type="ECO:0000313" key="7">
    <source>
        <dbReference type="Proteomes" id="UP000184516"/>
    </source>
</evidence>
<dbReference type="Gene3D" id="3.30.70.20">
    <property type="match status" value="2"/>
</dbReference>
<dbReference type="STRING" id="468056.SAMN05443549_107132"/>
<name>A0A1M5N768_9FLAO</name>
<dbReference type="Proteomes" id="UP000184516">
    <property type="component" value="Unassembled WGS sequence"/>
</dbReference>
<dbReference type="GO" id="GO:0046872">
    <property type="term" value="F:metal ion binding"/>
    <property type="evidence" value="ECO:0007669"/>
    <property type="project" value="UniProtKB-KW"/>
</dbReference>
<keyword evidence="2" id="KW-0479">Metal-binding</keyword>
<keyword evidence="1" id="KW-0004">4Fe-4S</keyword>
<dbReference type="InterPro" id="IPR006311">
    <property type="entry name" value="TAT_signal"/>
</dbReference>
<feature type="domain" description="4Fe-4S ferredoxin-type" evidence="5">
    <location>
        <begin position="160"/>
        <end position="189"/>
    </location>
</feature>
<dbReference type="PROSITE" id="PS00198">
    <property type="entry name" value="4FE4S_FER_1"/>
    <property type="match status" value="1"/>
</dbReference>
<dbReference type="PANTHER" id="PTHR43177:SF3">
    <property type="entry name" value="PROTEIN NRFC HOMOLOG"/>
    <property type="match status" value="1"/>
</dbReference>
<dbReference type="OrthoDB" id="9779457at2"/>
<evidence type="ECO:0000256" key="1">
    <source>
        <dbReference type="ARBA" id="ARBA00022485"/>
    </source>
</evidence>
<dbReference type="InterPro" id="IPR017900">
    <property type="entry name" value="4Fe4S_Fe_S_CS"/>
</dbReference>
<protein>
    <submittedName>
        <fullName evidence="6">Prokaryotic molybdopterin-containing oxidoreductase family, iron-sulfur binding subunit</fullName>
    </submittedName>
</protein>
<dbReference type="InterPro" id="IPR050954">
    <property type="entry name" value="ET_IronSulfur_Cluster-Binding"/>
</dbReference>
<dbReference type="PANTHER" id="PTHR43177">
    <property type="entry name" value="PROTEIN NRFC"/>
    <property type="match status" value="1"/>
</dbReference>
<dbReference type="InterPro" id="IPR017896">
    <property type="entry name" value="4Fe4S_Fe-S-bd"/>
</dbReference>
<dbReference type="RefSeq" id="WP_073371591.1">
    <property type="nucleotide sequence ID" value="NZ_FQWB01000007.1"/>
</dbReference>
<proteinExistence type="predicted"/>
<evidence type="ECO:0000313" key="6">
    <source>
        <dbReference type="EMBL" id="SHG85317.1"/>
    </source>
</evidence>
<dbReference type="AlphaFoldDB" id="A0A1M5N768"/>
<dbReference type="Pfam" id="PF13247">
    <property type="entry name" value="Fer4_11"/>
    <property type="match status" value="2"/>
</dbReference>
<dbReference type="GO" id="GO:0051539">
    <property type="term" value="F:4 iron, 4 sulfur cluster binding"/>
    <property type="evidence" value="ECO:0007669"/>
    <property type="project" value="UniProtKB-KW"/>
</dbReference>
<dbReference type="PROSITE" id="PS51318">
    <property type="entry name" value="TAT"/>
    <property type="match status" value="1"/>
</dbReference>
<organism evidence="6 7">
    <name type="scientific">Flavobacterium fluvii</name>
    <dbReference type="NCBI Taxonomy" id="468056"/>
    <lineage>
        <taxon>Bacteria</taxon>
        <taxon>Pseudomonadati</taxon>
        <taxon>Bacteroidota</taxon>
        <taxon>Flavobacteriia</taxon>
        <taxon>Flavobacteriales</taxon>
        <taxon>Flavobacteriaceae</taxon>
        <taxon>Flavobacterium</taxon>
    </lineage>
</organism>
<keyword evidence="7" id="KW-1185">Reference proteome</keyword>
<keyword evidence="4" id="KW-0411">Iron-sulfur</keyword>
<evidence type="ECO:0000256" key="2">
    <source>
        <dbReference type="ARBA" id="ARBA00022723"/>
    </source>
</evidence>
<dbReference type="EMBL" id="FQWB01000007">
    <property type="protein sequence ID" value="SHG85317.1"/>
    <property type="molecule type" value="Genomic_DNA"/>
</dbReference>
<reference evidence="7" key="1">
    <citation type="submission" date="2016-11" db="EMBL/GenBank/DDBJ databases">
        <authorList>
            <person name="Varghese N."/>
            <person name="Submissions S."/>
        </authorList>
    </citation>
    <scope>NUCLEOTIDE SEQUENCE [LARGE SCALE GENOMIC DNA]</scope>
    <source>
        <strain evidence="7">DSM 19978</strain>
    </source>
</reference>
<dbReference type="PROSITE" id="PS51379">
    <property type="entry name" value="4FE4S_FER_2"/>
    <property type="match status" value="2"/>
</dbReference>
<evidence type="ECO:0000256" key="4">
    <source>
        <dbReference type="ARBA" id="ARBA00023014"/>
    </source>
</evidence>
<feature type="domain" description="4Fe-4S ferredoxin-type" evidence="5">
    <location>
        <begin position="128"/>
        <end position="159"/>
    </location>
</feature>
<sequence length="311" mass="34809">MENENNNSSRRNFLRLGALGGIALAGTAIAKAVTDEAPKETGKKVKVLTADGKLVEVDSSHVEHHAMNDNYTSEEIRQGVKGKKFIRVIDLGKCANERKCIEGCQTAHNYIAPVEYIKVKKMQNSELESPYWFPTMCYHCDNPPCTKVCPVDATFKREDGIVAMDYDRCIGCKFCMAACPYSARTFNFGKPEQLKFTEEHGNDTSDPNHCRTPYAQEGTVAKCDFCTDRSEKGLLPACVVECPNGAILHGDELEDVVTNGEDTFRLKKLLQDRGAYRQFEELGTKPRVYYLPPVARNFPFEDATEAHNTKD</sequence>
<accession>A0A1M5N768</accession>
<gene>
    <name evidence="6" type="ORF">SAMN05443549_107132</name>
</gene>